<accession>A0A4Q5J274</accession>
<dbReference type="Gene3D" id="1.20.120.680">
    <property type="entry name" value="Formiminotetrahydrofolate cyclodeaminase monomer, up-and-down helical bundle"/>
    <property type="match status" value="1"/>
</dbReference>
<sequence>MANRRRTSWIDQFVLREDVNNPFVQVITSAQQVARVAEDRVGLTRAEYDDVATARYQARVLEDLARMLDEDVVAHGRKADEALAGETDPVVRARVLTNALTGAVRASAMLVDACHTLLGLSEKLLVIRRPGSRLTLMAAVEQTRAAASTAHLTVLVNLPRITDVALYDELNSGIDTFDVTLARANRVASALRSEVRVGQAMPVQRATQLR</sequence>
<dbReference type="InterPro" id="IPR007044">
    <property type="entry name" value="Cyclodeamin/CycHdrlase"/>
</dbReference>
<gene>
    <name evidence="2" type="ORF">ETU37_13460</name>
</gene>
<proteinExistence type="predicted"/>
<dbReference type="EMBL" id="SDPU01000023">
    <property type="protein sequence ID" value="RYU11569.1"/>
    <property type="molecule type" value="Genomic_DNA"/>
</dbReference>
<feature type="domain" description="Cyclodeaminase/cyclohydrolase" evidence="1">
    <location>
        <begin position="59"/>
        <end position="174"/>
    </location>
</feature>
<reference evidence="2 3" key="1">
    <citation type="submission" date="2019-01" db="EMBL/GenBank/DDBJ databases">
        <title>Nocardioides guangzhouensis sp. nov., an actinobacterium isolated from soil.</title>
        <authorList>
            <person name="Fu Y."/>
            <person name="Cai Y."/>
            <person name="Lin Z."/>
            <person name="Chen P."/>
        </authorList>
    </citation>
    <scope>NUCLEOTIDE SEQUENCE [LARGE SCALE GENOMIC DNA]</scope>
    <source>
        <strain evidence="2 3">NBRC 105384</strain>
    </source>
</reference>
<dbReference type="Proteomes" id="UP000291189">
    <property type="component" value="Unassembled WGS sequence"/>
</dbReference>
<dbReference type="AlphaFoldDB" id="A0A4Q5J274"/>
<name>A0A4Q5J274_9ACTN</name>
<evidence type="ECO:0000259" key="1">
    <source>
        <dbReference type="Pfam" id="PF04961"/>
    </source>
</evidence>
<dbReference type="GO" id="GO:0003824">
    <property type="term" value="F:catalytic activity"/>
    <property type="evidence" value="ECO:0007669"/>
    <property type="project" value="InterPro"/>
</dbReference>
<dbReference type="SUPFAM" id="SSF101262">
    <property type="entry name" value="Methenyltetrahydrofolate cyclohydrolase-like"/>
    <property type="match status" value="1"/>
</dbReference>
<dbReference type="RefSeq" id="WP_129987844.1">
    <property type="nucleotide sequence ID" value="NZ_SDPU01000023.1"/>
</dbReference>
<dbReference type="InterPro" id="IPR036178">
    <property type="entry name" value="Formintransfe-cycloase-like_sf"/>
</dbReference>
<keyword evidence="3" id="KW-1185">Reference proteome</keyword>
<organism evidence="2 3">
    <name type="scientific">Nocardioides iriomotensis</name>
    <dbReference type="NCBI Taxonomy" id="715784"/>
    <lineage>
        <taxon>Bacteria</taxon>
        <taxon>Bacillati</taxon>
        <taxon>Actinomycetota</taxon>
        <taxon>Actinomycetes</taxon>
        <taxon>Propionibacteriales</taxon>
        <taxon>Nocardioidaceae</taxon>
        <taxon>Nocardioides</taxon>
    </lineage>
</organism>
<evidence type="ECO:0000313" key="2">
    <source>
        <dbReference type="EMBL" id="RYU11569.1"/>
    </source>
</evidence>
<dbReference type="Pfam" id="PF04961">
    <property type="entry name" value="FTCD_C"/>
    <property type="match status" value="1"/>
</dbReference>
<protein>
    <recommendedName>
        <fullName evidence="1">Cyclodeaminase/cyclohydrolase domain-containing protein</fullName>
    </recommendedName>
</protein>
<evidence type="ECO:0000313" key="3">
    <source>
        <dbReference type="Proteomes" id="UP000291189"/>
    </source>
</evidence>
<comment type="caution">
    <text evidence="2">The sequence shown here is derived from an EMBL/GenBank/DDBJ whole genome shotgun (WGS) entry which is preliminary data.</text>
</comment>